<dbReference type="SUPFAM" id="SSF48239">
    <property type="entry name" value="Terpenoid cyclases/Protein prenyltransferases"/>
    <property type="match status" value="1"/>
</dbReference>
<dbReference type="InterPro" id="IPR051802">
    <property type="entry name" value="YfhM-like"/>
</dbReference>
<dbReference type="Gene3D" id="1.50.10.20">
    <property type="match status" value="1"/>
</dbReference>
<name>A0A5M6HUX0_9HYPH</name>
<feature type="signal peptide" evidence="3">
    <location>
        <begin position="1"/>
        <end position="22"/>
    </location>
</feature>
<dbReference type="InterPro" id="IPR049120">
    <property type="entry name" value="A2M_bMG2"/>
</dbReference>
<dbReference type="InterPro" id="IPR011626">
    <property type="entry name" value="Alpha-macroglobulin_TED"/>
</dbReference>
<dbReference type="OrthoDB" id="9767116at2"/>
<keyword evidence="2 3" id="KW-0732">Signal</keyword>
<organism evidence="6 7">
    <name type="scientific">Blastochloris sulfoviridis</name>
    <dbReference type="NCBI Taxonomy" id="50712"/>
    <lineage>
        <taxon>Bacteria</taxon>
        <taxon>Pseudomonadati</taxon>
        <taxon>Pseudomonadota</taxon>
        <taxon>Alphaproteobacteria</taxon>
        <taxon>Hyphomicrobiales</taxon>
        <taxon>Blastochloridaceae</taxon>
        <taxon>Blastochloris</taxon>
    </lineage>
</organism>
<dbReference type="Pfam" id="PF00207">
    <property type="entry name" value="A2M"/>
    <property type="match status" value="1"/>
</dbReference>
<dbReference type="EMBL" id="VWPL01000021">
    <property type="protein sequence ID" value="KAA5599555.1"/>
    <property type="molecule type" value="Genomic_DNA"/>
</dbReference>
<protein>
    <submittedName>
        <fullName evidence="6">Alpha-2-macroglobulin family protein</fullName>
    </submittedName>
</protein>
<dbReference type="PANTHER" id="PTHR40094">
    <property type="entry name" value="ALPHA-2-MACROGLOBULIN HOMOLOG"/>
    <property type="match status" value="1"/>
</dbReference>
<evidence type="ECO:0000259" key="4">
    <source>
        <dbReference type="SMART" id="SM01359"/>
    </source>
</evidence>
<dbReference type="CDD" id="cd02891">
    <property type="entry name" value="A2M_like"/>
    <property type="match status" value="1"/>
</dbReference>
<dbReference type="Pfam" id="PF11974">
    <property type="entry name" value="bMG3"/>
    <property type="match status" value="1"/>
</dbReference>
<dbReference type="Gene3D" id="2.60.40.1930">
    <property type="match status" value="1"/>
</dbReference>
<dbReference type="Pfam" id="PF01835">
    <property type="entry name" value="MG2"/>
    <property type="match status" value="1"/>
</dbReference>
<dbReference type="InterPro" id="IPR041203">
    <property type="entry name" value="Bact_A2M_MG5"/>
</dbReference>
<keyword evidence="7" id="KW-1185">Reference proteome</keyword>
<dbReference type="Pfam" id="PF21142">
    <property type="entry name" value="A2M_bMG2"/>
    <property type="match status" value="1"/>
</dbReference>
<accession>A0A5M6HUX0</accession>
<dbReference type="SMART" id="SM01359">
    <property type="entry name" value="A2M_N_2"/>
    <property type="match status" value="1"/>
</dbReference>
<dbReference type="PIRSF" id="PIRSF038980">
    <property type="entry name" value="A2M_bac"/>
    <property type="match status" value="1"/>
</dbReference>
<dbReference type="GO" id="GO:0005615">
    <property type="term" value="C:extracellular space"/>
    <property type="evidence" value="ECO:0007669"/>
    <property type="project" value="InterPro"/>
</dbReference>
<dbReference type="RefSeq" id="WP_150098066.1">
    <property type="nucleotide sequence ID" value="NZ_VWPL01000021.1"/>
</dbReference>
<evidence type="ECO:0000259" key="5">
    <source>
        <dbReference type="SMART" id="SM01360"/>
    </source>
</evidence>
<dbReference type="InterPro" id="IPR002890">
    <property type="entry name" value="MG2"/>
</dbReference>
<dbReference type="Pfam" id="PF07678">
    <property type="entry name" value="TED_complement"/>
    <property type="match status" value="1"/>
</dbReference>
<dbReference type="Pfam" id="PF07703">
    <property type="entry name" value="A2M_BRD"/>
    <property type="match status" value="1"/>
</dbReference>
<dbReference type="SMART" id="SM01360">
    <property type="entry name" value="A2M"/>
    <property type="match status" value="1"/>
</dbReference>
<dbReference type="Pfam" id="PF17973">
    <property type="entry name" value="bMG10"/>
    <property type="match status" value="1"/>
</dbReference>
<dbReference type="Pfam" id="PF17962">
    <property type="entry name" value="bMG6"/>
    <property type="match status" value="1"/>
</dbReference>
<evidence type="ECO:0000256" key="2">
    <source>
        <dbReference type="ARBA" id="ARBA00022729"/>
    </source>
</evidence>
<dbReference type="InterPro" id="IPR011625">
    <property type="entry name" value="A2M_N_BRD"/>
</dbReference>
<dbReference type="InterPro" id="IPR001599">
    <property type="entry name" value="Macroglobln_a2"/>
</dbReference>
<dbReference type="InterPro" id="IPR021868">
    <property type="entry name" value="Alpha_2_Macroglob_MG3"/>
</dbReference>
<comment type="similarity">
    <text evidence="1">Belongs to the protease inhibitor I39 (alpha-2-macroglobulin) family. Bacterial alpha-2-macroglobulin subfamily.</text>
</comment>
<gene>
    <name evidence="6" type="ORF">F1193_12055</name>
</gene>
<dbReference type="SMART" id="SM01419">
    <property type="entry name" value="Thiol-ester_cl"/>
    <property type="match status" value="1"/>
</dbReference>
<evidence type="ECO:0000256" key="1">
    <source>
        <dbReference type="ARBA" id="ARBA00010556"/>
    </source>
</evidence>
<evidence type="ECO:0000313" key="6">
    <source>
        <dbReference type="EMBL" id="KAA5599555.1"/>
    </source>
</evidence>
<feature type="domain" description="Alpha-2-macroglobulin" evidence="5">
    <location>
        <begin position="1103"/>
        <end position="1191"/>
    </location>
</feature>
<evidence type="ECO:0000256" key="3">
    <source>
        <dbReference type="SAM" id="SignalP"/>
    </source>
</evidence>
<dbReference type="InterPro" id="IPR041246">
    <property type="entry name" value="Bact_MG10"/>
</dbReference>
<dbReference type="InterPro" id="IPR008930">
    <property type="entry name" value="Terpenoid_cyclase/PrenylTrfase"/>
</dbReference>
<dbReference type="InterPro" id="IPR047565">
    <property type="entry name" value="Alpha-macroglob_thiol-ester_cl"/>
</dbReference>
<proteinExistence type="inferred from homology"/>
<dbReference type="GO" id="GO:0004866">
    <property type="term" value="F:endopeptidase inhibitor activity"/>
    <property type="evidence" value="ECO:0007669"/>
    <property type="project" value="InterPro"/>
</dbReference>
<dbReference type="Proteomes" id="UP000323886">
    <property type="component" value="Unassembled WGS sequence"/>
</dbReference>
<dbReference type="Pfam" id="PF17972">
    <property type="entry name" value="bMG5"/>
    <property type="match status" value="1"/>
</dbReference>
<feature type="domain" description="Alpha-2-macroglobulin bait region" evidence="4">
    <location>
        <begin position="897"/>
        <end position="1041"/>
    </location>
</feature>
<evidence type="ECO:0000313" key="7">
    <source>
        <dbReference type="Proteomes" id="UP000323886"/>
    </source>
</evidence>
<dbReference type="InterPro" id="IPR041462">
    <property type="entry name" value="Bact_A2M_MG6"/>
</dbReference>
<comment type="caution">
    <text evidence="6">The sequence shown here is derived from an EMBL/GenBank/DDBJ whole genome shotgun (WGS) entry which is preliminary data.</text>
</comment>
<dbReference type="InterPro" id="IPR026284">
    <property type="entry name" value="A2MG_proteobact"/>
</dbReference>
<feature type="chain" id="PRO_5024294828" evidence="3">
    <location>
        <begin position="23"/>
        <end position="1763"/>
    </location>
</feature>
<dbReference type="PANTHER" id="PTHR40094:SF1">
    <property type="entry name" value="UBIQUITIN DOMAIN-CONTAINING PROTEIN"/>
    <property type="match status" value="1"/>
</dbReference>
<sequence>MRPVVRAALAALLLILPVVAIAQTPPLPVPKPVQPAPVQSGPVQPAMPKELVRQDLAAASLRLEDQLRREGASQIAGRSVQQLRRAAESRLVADARAALLDASAAIAAEPKDAGAWLAATRAFLAIDPRDGRERYQLLENAAIAAYAAYRRATARNDEAVALTLLGDALTKRQMWRPAMDAYLASLKLVETTDTRSAYEALRAEHGFRIVDYTVAADAAAAQVCFQFSEALASRDLASFVTVSGQPNPAVSVSGKELCVDGLAHGERYAIVLRQGLPSTVGEALPKAADYEIYVRDRAPQVRFTGKSYILPRTGQTGIPLVSVNAPRARITISRIGDRNLISTLHGGGFLTQLEPYELTRIQDEQGLKVWSGTLDLPNELNRDVTTAFPVLEAVGTLEAGVYVMTARADDGRSAKGEEEDYETLATQWFVVSDLGLSAISGSGGVEVLVRSLAGAQPLAGVEVKLVARNNEVLASAATDQRGIASFAAGFAKGKGGLAPGLAVATDAKGDYAFLDLAQNPLDLTDRGVKGRDAPGPLDAFVYAERGVYRSGETVHATALVRDAKGAAANGVPLTLVVERPDGVEYRRVSVEDQGLGGRSLSVPLVAGVPYGTWRISAFADPKGPAIGETTFLVEDYLPERLELTLEPAQAALRRGEPAEIGVAAKYLYGAFATGLPVTGEVVLEAAPRGVLPGFEGYAVGLEDQAFDTVRGDLEIDAVTDARGRASVIAELPETEARRPLQAKITLSVAEPGGRAVARSVTLPVRPAGAMLGVKPLFGEGSLGEGAAATFDVIAAAADGTRIARPRASWTLSRIDTRYQWFRQDGRFEYEAVKQTRRIADGTFDISAEEPARISAPVGGFGRYRLDVKIDGSDPAQTSLLFNVGWGGDATADTPDLLPVTLDKASYRAGETMTVKLDPRFAGTATLAVVGDAVSDLRVITVERAGAAVTVPVKADWGAGAYVVALAHRPMDSAAKLMPGRALGLAWFSIDREARTLPVSLAVPAAMRPRQALSVPVTIGNLAPGEEAFVTLAAVDVGILNLTRYESPSAVGHFLGQRKLAAEFRDLYGFLIDGMQAAKGAIRSGGDMPPAALEGSPPAQAPLARYSGVVKVGPDGTAQVDFDIPAFNGTVRVMAVAWSAGKVGQASADVIVRDPVVVTATLPRFLAIGDTSWLHLALDNVEGAAGSYTVAVEAGGPVKADPVRRQLRIEARAKREVTVPVTATAPGVATIDVRIAGPDLDIAQSYALPVQPGTLAVVRRRVLPLEPGQTLEVTADLGADLVPGTGVVSVAALPLAALDVPALLKALDRYPYGCSEQIVSRALPLLYVSKLEKTEALALDGDSDARIREAIERVLARQDSSGTFGLWSVGGNDVWLDAFITDFLTRARERGFNVPKTAFDLALDRLRNFVVNQTEVKPESAAGLAYAVYVLARNGRPVMGDLRYLADTKIGAFDSPLARAQIAAGLGLLGDRARAQRAFGSALVRLAAETDGAAARADYGSRLRDGAGLLALALESGIPEGDLMREAGSVIETARDATRTTTTQENAWLVLAANAAAKAFESVELSVAGEAKTGAFYRAMPMAVLQGRSIPVTNTGKETIRLVVGVNGNPQTPEPAVSEGYTVDRAYYALDGTRLELRELRQNERVVVVLTVAEHQEGFARVLLVDRLPAGLEIDSPSLVEGSDVEGLDWLKRDIEPVHTEYRDDRFVAAFERSGKAATYSVAYVARAVSPGRYVHPAAVVEDMYRPEHFGRSGFGTLEVLPAR</sequence>
<reference evidence="6 7" key="1">
    <citation type="submission" date="2019-09" db="EMBL/GenBank/DDBJ databases">
        <title>Draft Whole-Genome sequence of Blastochloris sulfoviridis DSM 729.</title>
        <authorList>
            <person name="Meyer T.E."/>
            <person name="Kyndt J.A."/>
        </authorList>
    </citation>
    <scope>NUCLEOTIDE SEQUENCE [LARGE SCALE GENOMIC DNA]</scope>
    <source>
        <strain evidence="6 7">DSM 729</strain>
    </source>
</reference>